<keyword evidence="6" id="KW-1133">Transmembrane helix</keyword>
<dbReference type="PRINTS" id="PR00420">
    <property type="entry name" value="RNGMNOXGNASE"/>
</dbReference>
<comment type="caution">
    <text evidence="8">The sequence shown here is derived from an EMBL/GenBank/DDBJ whole genome shotgun (WGS) entry which is preliminary data.</text>
</comment>
<organism evidence="8 9">
    <name type="scientific">Colletotrichum gloeosporioides</name>
    <name type="common">Anthracnose fungus</name>
    <name type="synonym">Glomerella cingulata</name>
    <dbReference type="NCBI Taxonomy" id="474922"/>
    <lineage>
        <taxon>Eukaryota</taxon>
        <taxon>Fungi</taxon>
        <taxon>Dikarya</taxon>
        <taxon>Ascomycota</taxon>
        <taxon>Pezizomycotina</taxon>
        <taxon>Sordariomycetes</taxon>
        <taxon>Hypocreomycetidae</taxon>
        <taxon>Glomerellales</taxon>
        <taxon>Glomerellaceae</taxon>
        <taxon>Colletotrichum</taxon>
        <taxon>Colletotrichum gloeosporioides species complex</taxon>
    </lineage>
</organism>
<keyword evidence="6" id="KW-0472">Membrane</keyword>
<evidence type="ECO:0000259" key="7">
    <source>
        <dbReference type="Pfam" id="PF01494"/>
    </source>
</evidence>
<protein>
    <submittedName>
        <fullName evidence="8">Zeaxanthin epoxidase</fullName>
    </submittedName>
</protein>
<dbReference type="SUPFAM" id="SSF51905">
    <property type="entry name" value="FAD/NAD(P)-binding domain"/>
    <property type="match status" value="1"/>
</dbReference>
<evidence type="ECO:0000256" key="5">
    <source>
        <dbReference type="ARBA" id="ARBA00023033"/>
    </source>
</evidence>
<feature type="transmembrane region" description="Helical" evidence="6">
    <location>
        <begin position="423"/>
        <end position="442"/>
    </location>
</feature>
<proteinExistence type="predicted"/>
<accession>A0A8H4FE79</accession>
<dbReference type="InterPro" id="IPR002938">
    <property type="entry name" value="FAD-bd"/>
</dbReference>
<keyword evidence="5" id="KW-0503">Monooxygenase</keyword>
<dbReference type="GO" id="GO:0071949">
    <property type="term" value="F:FAD binding"/>
    <property type="evidence" value="ECO:0007669"/>
    <property type="project" value="InterPro"/>
</dbReference>
<evidence type="ECO:0000256" key="3">
    <source>
        <dbReference type="ARBA" id="ARBA00022827"/>
    </source>
</evidence>
<comment type="cofactor">
    <cofactor evidence="1">
        <name>FAD</name>
        <dbReference type="ChEBI" id="CHEBI:57692"/>
    </cofactor>
</comment>
<reference evidence="8" key="1">
    <citation type="journal article" date="2020" name="Phytopathology">
        <title>Genome sequence and comparative analysis of Colletotrichum gloeosporioides isolated from Liriodendron leaves.</title>
        <authorList>
            <person name="Fu F.F."/>
            <person name="Hao Z."/>
            <person name="Wang P."/>
            <person name="Lu Y."/>
            <person name="Xue L.J."/>
            <person name="Wei G."/>
            <person name="Tian Y."/>
            <person name="Baishi H."/>
            <person name="Xu H."/>
            <person name="Shi J."/>
            <person name="Cheng T."/>
            <person name="Wang G."/>
            <person name="Yi Y."/>
            <person name="Chen J."/>
        </authorList>
    </citation>
    <scope>NUCLEOTIDE SEQUENCE</scope>
    <source>
        <strain evidence="8">Lc1</strain>
    </source>
</reference>
<keyword evidence="6" id="KW-0812">Transmembrane</keyword>
<sequence length="453" mass="49380">MAVPFKVIIAGGGLAGCLLANGLVNNGVDVSVYERDAEDTKREGFQIRLGESALAGFRACLKASEIATIQSKFSQMSSTGLTAPAICNTKFQTVLDLGQLPSYAASWGINRVVLRDILVNPLKAKGCVHFGKAFEGYEIVQDGTGQETVRVHFADGSTDTCDLLIGADGSNSRINKQVGARNLVPVDSHVMILSKGPLPQDWTEKLPPRLLKSPVMVWAGGISMYYALFLPKAEQPEDDSESGPKYNVKEASFYWGLLIPKDRVPKQQELSEVQDPLQICLEATKDWAPEYRTMLTTGSEDKNKDLVTATRLRASNKLPKFWRKNVKKTTGNEGHPRIWLIGDAVHAMQPNRGMGGNQAFHDCADALPQILQLKVKADSGERPSSEDVSTACNRYESAMIDRAFPWVSKSGGTSVPTINLDGILGTILWIVGTFLVSGYIFMARVMKLGVRSG</sequence>
<keyword evidence="4" id="KW-0560">Oxidoreductase</keyword>
<dbReference type="PANTHER" id="PTHR47178">
    <property type="entry name" value="MONOOXYGENASE, FAD-BINDING"/>
    <property type="match status" value="1"/>
</dbReference>
<gene>
    <name evidence="8" type="ORF">GCG54_00010727</name>
</gene>
<dbReference type="GeneID" id="69017855"/>
<evidence type="ECO:0000256" key="6">
    <source>
        <dbReference type="SAM" id="Phobius"/>
    </source>
</evidence>
<keyword evidence="9" id="KW-1185">Reference proteome</keyword>
<dbReference type="PROSITE" id="PS51257">
    <property type="entry name" value="PROKAR_LIPOPROTEIN"/>
    <property type="match status" value="1"/>
</dbReference>
<keyword evidence="3" id="KW-0274">FAD</keyword>
<evidence type="ECO:0000256" key="1">
    <source>
        <dbReference type="ARBA" id="ARBA00001974"/>
    </source>
</evidence>
<dbReference type="Gene3D" id="3.50.50.60">
    <property type="entry name" value="FAD/NAD(P)-binding domain"/>
    <property type="match status" value="1"/>
</dbReference>
<keyword evidence="2" id="KW-0285">Flavoprotein</keyword>
<dbReference type="GO" id="GO:0004497">
    <property type="term" value="F:monooxygenase activity"/>
    <property type="evidence" value="ECO:0007669"/>
    <property type="project" value="UniProtKB-KW"/>
</dbReference>
<dbReference type="PANTHER" id="PTHR47178:SF5">
    <property type="entry name" value="FAD-BINDING DOMAIN-CONTAINING PROTEIN"/>
    <property type="match status" value="1"/>
</dbReference>
<evidence type="ECO:0000313" key="9">
    <source>
        <dbReference type="Proteomes" id="UP000613401"/>
    </source>
</evidence>
<dbReference type="Proteomes" id="UP000613401">
    <property type="component" value="Unassembled WGS sequence"/>
</dbReference>
<dbReference type="EMBL" id="WVTB01000093">
    <property type="protein sequence ID" value="KAF3798576.1"/>
    <property type="molecule type" value="Genomic_DNA"/>
</dbReference>
<dbReference type="Pfam" id="PF01494">
    <property type="entry name" value="FAD_binding_3"/>
    <property type="match status" value="1"/>
</dbReference>
<dbReference type="AlphaFoldDB" id="A0A8H4FE79"/>
<reference evidence="8" key="2">
    <citation type="submission" date="2020-03" db="EMBL/GenBank/DDBJ databases">
        <authorList>
            <person name="Fu F.-F."/>
            <person name="Chen J."/>
        </authorList>
    </citation>
    <scope>NUCLEOTIDE SEQUENCE</scope>
    <source>
        <strain evidence="8">Lc1</strain>
    </source>
</reference>
<dbReference type="RefSeq" id="XP_045257736.1">
    <property type="nucleotide sequence ID" value="XM_045410645.1"/>
</dbReference>
<dbReference type="InterPro" id="IPR036188">
    <property type="entry name" value="FAD/NAD-bd_sf"/>
</dbReference>
<evidence type="ECO:0000313" key="8">
    <source>
        <dbReference type="EMBL" id="KAF3798576.1"/>
    </source>
</evidence>
<name>A0A8H4FE79_COLGL</name>
<evidence type="ECO:0000256" key="4">
    <source>
        <dbReference type="ARBA" id="ARBA00023002"/>
    </source>
</evidence>
<feature type="domain" description="FAD-binding" evidence="7">
    <location>
        <begin position="6"/>
        <end position="181"/>
    </location>
</feature>
<evidence type="ECO:0000256" key="2">
    <source>
        <dbReference type="ARBA" id="ARBA00022630"/>
    </source>
</evidence>